<dbReference type="AlphaFoldDB" id="W9QR05"/>
<dbReference type="EMBL" id="KE343596">
    <property type="protein sequence ID" value="EXB36809.1"/>
    <property type="molecule type" value="Genomic_DNA"/>
</dbReference>
<protein>
    <submittedName>
        <fullName evidence="1">Uncharacterized protein</fullName>
    </submittedName>
</protein>
<proteinExistence type="predicted"/>
<dbReference type="Proteomes" id="UP000030645">
    <property type="component" value="Unassembled WGS sequence"/>
</dbReference>
<keyword evidence="2" id="KW-1185">Reference proteome</keyword>
<organism evidence="1 2">
    <name type="scientific">Morus notabilis</name>
    <dbReference type="NCBI Taxonomy" id="981085"/>
    <lineage>
        <taxon>Eukaryota</taxon>
        <taxon>Viridiplantae</taxon>
        <taxon>Streptophyta</taxon>
        <taxon>Embryophyta</taxon>
        <taxon>Tracheophyta</taxon>
        <taxon>Spermatophyta</taxon>
        <taxon>Magnoliopsida</taxon>
        <taxon>eudicotyledons</taxon>
        <taxon>Gunneridae</taxon>
        <taxon>Pentapetalae</taxon>
        <taxon>rosids</taxon>
        <taxon>fabids</taxon>
        <taxon>Rosales</taxon>
        <taxon>Moraceae</taxon>
        <taxon>Moreae</taxon>
        <taxon>Morus</taxon>
    </lineage>
</organism>
<evidence type="ECO:0000313" key="2">
    <source>
        <dbReference type="Proteomes" id="UP000030645"/>
    </source>
</evidence>
<accession>W9QR05</accession>
<reference evidence="2" key="1">
    <citation type="submission" date="2013-01" db="EMBL/GenBank/DDBJ databases">
        <title>Draft Genome Sequence of a Mulberry Tree, Morus notabilis C.K. Schneid.</title>
        <authorList>
            <person name="He N."/>
            <person name="Zhao S."/>
        </authorList>
    </citation>
    <scope>NUCLEOTIDE SEQUENCE</scope>
</reference>
<name>W9QR05_9ROSA</name>
<gene>
    <name evidence="1" type="ORF">L484_007871</name>
</gene>
<sequence>MLPYAQIPFSIDGAYQNNDENNYPLWKALDRRHSNDEKLVQLRNLDVVVMRISEVAARVTGEATTAGRKLAKVTVKIDKPMVVSREEF</sequence>
<evidence type="ECO:0000313" key="1">
    <source>
        <dbReference type="EMBL" id="EXB36809.1"/>
    </source>
</evidence>